<dbReference type="InterPro" id="IPR004864">
    <property type="entry name" value="LEA_2"/>
</dbReference>
<feature type="domain" description="Late embryogenesis abundant protein LEA-2 subgroup" evidence="7">
    <location>
        <begin position="127"/>
        <end position="220"/>
    </location>
</feature>
<comment type="subcellular location">
    <subcellularLocation>
        <location evidence="1">Membrane</location>
        <topology evidence="1">Single-pass membrane protein</topology>
    </subcellularLocation>
</comment>
<protein>
    <recommendedName>
        <fullName evidence="7">Late embryogenesis abundant protein LEA-2 subgroup domain-containing protein</fullName>
    </recommendedName>
</protein>
<evidence type="ECO:0000256" key="3">
    <source>
        <dbReference type="ARBA" id="ARBA00022989"/>
    </source>
</evidence>
<dbReference type="PANTHER" id="PTHR31234:SF55">
    <property type="entry name" value="LATE EMBRYOGENESIS ABUNDANT (LEA) HYDROXYPROLINE-RICH GLYCOPROTEIN FAMILY"/>
    <property type="match status" value="1"/>
</dbReference>
<sequence>MANQNEPVTSYPAPNQNQPTFSRQPPPSSATIYPYVIPPGLSYAYYNQQSSQQHDSYNNNPPRSIFLRRAFSIIIGTIMITMFIVFIIWLVLRPKLPVFHVISFSVSSPFNLTNNSLSTSWDIGLIARNPNAKITLYYDDVQAGVFYRGGSLADTYLSPFVQGRKNESRIKASFAASQTFVYGDDVAGMKAEQGRGEGNVAFNVRLVADLRFKAGIWRARRRLLKVYCGDLVVFVGGNGSRSNGLVGGPTQCTVG</sequence>
<gene>
    <name evidence="8" type="ORF">LIER_34867</name>
</gene>
<name>A0AAV3S3N2_LITER</name>
<keyword evidence="2 6" id="KW-0812">Transmembrane</keyword>
<reference evidence="8 9" key="1">
    <citation type="submission" date="2024-01" db="EMBL/GenBank/DDBJ databases">
        <title>The complete chloroplast genome sequence of Lithospermum erythrorhizon: insights into the phylogenetic relationship among Boraginaceae species and the maternal lineages of purple gromwells.</title>
        <authorList>
            <person name="Okada T."/>
            <person name="Watanabe K."/>
        </authorList>
    </citation>
    <scope>NUCLEOTIDE SEQUENCE [LARGE SCALE GENOMIC DNA]</scope>
</reference>
<dbReference type="GO" id="GO:0005886">
    <property type="term" value="C:plasma membrane"/>
    <property type="evidence" value="ECO:0007669"/>
    <property type="project" value="TreeGrafter"/>
</dbReference>
<dbReference type="EMBL" id="BAABME010014867">
    <property type="protein sequence ID" value="GAA0187579.1"/>
    <property type="molecule type" value="Genomic_DNA"/>
</dbReference>
<keyword evidence="9" id="KW-1185">Reference proteome</keyword>
<keyword evidence="4 6" id="KW-0472">Membrane</keyword>
<dbReference type="Proteomes" id="UP001454036">
    <property type="component" value="Unassembled WGS sequence"/>
</dbReference>
<evidence type="ECO:0000256" key="1">
    <source>
        <dbReference type="ARBA" id="ARBA00004167"/>
    </source>
</evidence>
<evidence type="ECO:0000256" key="4">
    <source>
        <dbReference type="ARBA" id="ARBA00023136"/>
    </source>
</evidence>
<proteinExistence type="predicted"/>
<dbReference type="GO" id="GO:0098542">
    <property type="term" value="P:defense response to other organism"/>
    <property type="evidence" value="ECO:0007669"/>
    <property type="project" value="InterPro"/>
</dbReference>
<organism evidence="8 9">
    <name type="scientific">Lithospermum erythrorhizon</name>
    <name type="common">Purple gromwell</name>
    <name type="synonym">Lithospermum officinale var. erythrorhizon</name>
    <dbReference type="NCBI Taxonomy" id="34254"/>
    <lineage>
        <taxon>Eukaryota</taxon>
        <taxon>Viridiplantae</taxon>
        <taxon>Streptophyta</taxon>
        <taxon>Embryophyta</taxon>
        <taxon>Tracheophyta</taxon>
        <taxon>Spermatophyta</taxon>
        <taxon>Magnoliopsida</taxon>
        <taxon>eudicotyledons</taxon>
        <taxon>Gunneridae</taxon>
        <taxon>Pentapetalae</taxon>
        <taxon>asterids</taxon>
        <taxon>lamiids</taxon>
        <taxon>Boraginales</taxon>
        <taxon>Boraginaceae</taxon>
        <taxon>Boraginoideae</taxon>
        <taxon>Lithospermeae</taxon>
        <taxon>Lithospermum</taxon>
    </lineage>
</organism>
<evidence type="ECO:0000259" key="7">
    <source>
        <dbReference type="Pfam" id="PF03168"/>
    </source>
</evidence>
<dbReference type="InterPro" id="IPR044839">
    <property type="entry name" value="NDR1-like"/>
</dbReference>
<feature type="compositionally biased region" description="Polar residues" evidence="5">
    <location>
        <begin position="1"/>
        <end position="23"/>
    </location>
</feature>
<keyword evidence="3 6" id="KW-1133">Transmembrane helix</keyword>
<feature type="region of interest" description="Disordered" evidence="5">
    <location>
        <begin position="1"/>
        <end position="27"/>
    </location>
</feature>
<evidence type="ECO:0000256" key="6">
    <source>
        <dbReference type="SAM" id="Phobius"/>
    </source>
</evidence>
<dbReference type="AlphaFoldDB" id="A0AAV3S3N2"/>
<evidence type="ECO:0000313" key="8">
    <source>
        <dbReference type="EMBL" id="GAA0187579.1"/>
    </source>
</evidence>
<dbReference type="PANTHER" id="PTHR31234">
    <property type="entry name" value="LATE EMBRYOGENESIS ABUNDANT (LEA) HYDROXYPROLINE-RICH GLYCOPROTEIN FAMILY"/>
    <property type="match status" value="1"/>
</dbReference>
<evidence type="ECO:0000313" key="9">
    <source>
        <dbReference type="Proteomes" id="UP001454036"/>
    </source>
</evidence>
<accession>A0AAV3S3N2</accession>
<evidence type="ECO:0000256" key="5">
    <source>
        <dbReference type="SAM" id="MobiDB-lite"/>
    </source>
</evidence>
<feature type="transmembrane region" description="Helical" evidence="6">
    <location>
        <begin position="70"/>
        <end position="92"/>
    </location>
</feature>
<comment type="caution">
    <text evidence="8">The sequence shown here is derived from an EMBL/GenBank/DDBJ whole genome shotgun (WGS) entry which is preliminary data.</text>
</comment>
<evidence type="ECO:0000256" key="2">
    <source>
        <dbReference type="ARBA" id="ARBA00022692"/>
    </source>
</evidence>
<dbReference type="Pfam" id="PF03168">
    <property type="entry name" value="LEA_2"/>
    <property type="match status" value="1"/>
</dbReference>